<evidence type="ECO:0000313" key="15">
    <source>
        <dbReference type="Proteomes" id="UP001378592"/>
    </source>
</evidence>
<evidence type="ECO:0000256" key="10">
    <source>
        <dbReference type="ARBA" id="ARBA00023201"/>
    </source>
</evidence>
<dbReference type="GO" id="GO:0016020">
    <property type="term" value="C:membrane"/>
    <property type="evidence" value="ECO:0007669"/>
    <property type="project" value="UniProtKB-SubCell"/>
</dbReference>
<gene>
    <name evidence="14" type="ORF">R5R35_013003</name>
</gene>
<keyword evidence="6" id="KW-1133">Transmembrane helix</keyword>
<dbReference type="EMBL" id="JAZDUA010000666">
    <property type="protein sequence ID" value="KAK7790082.1"/>
    <property type="molecule type" value="Genomic_DNA"/>
</dbReference>
<name>A0AAN9V1W4_9ORTH</name>
<evidence type="ECO:0000256" key="8">
    <source>
        <dbReference type="ARBA" id="ARBA00023065"/>
    </source>
</evidence>
<evidence type="ECO:0000256" key="1">
    <source>
        <dbReference type="ARBA" id="ARBA00004141"/>
    </source>
</evidence>
<evidence type="ECO:0000256" key="3">
    <source>
        <dbReference type="ARBA" id="ARBA00022448"/>
    </source>
</evidence>
<comment type="subcellular location">
    <subcellularLocation>
        <location evidence="1">Membrane</location>
        <topology evidence="1">Multi-pass membrane protein</topology>
    </subcellularLocation>
</comment>
<evidence type="ECO:0000256" key="11">
    <source>
        <dbReference type="ARBA" id="ARBA00023303"/>
    </source>
</evidence>
<evidence type="ECO:0000256" key="4">
    <source>
        <dbReference type="ARBA" id="ARBA00022461"/>
    </source>
</evidence>
<dbReference type="Pfam" id="PF00858">
    <property type="entry name" value="ASC"/>
    <property type="match status" value="1"/>
</dbReference>
<accession>A0AAN9V1W4</accession>
<proteinExistence type="inferred from homology"/>
<sequence>MYLPLAFAPIPPPRAPPPPGVRAQFLAVSPSELPWPEACGTGAGRGAGVVVGATGFLEVLADVHETVPGRQLRQAPPAARGCRFPDEPAPPPPPGAHADAHADDASSVSPRAYSASFCRIDCLLRRVLRNCSCVPYFLPLVGAARECGARGLACAARLRLDARGAGACGCLPPCRDAAYDARLLALDAAVG</sequence>
<keyword evidence="15" id="KW-1185">Reference proteome</keyword>
<protein>
    <submittedName>
        <fullName evidence="14">Uncharacterized protein</fullName>
    </submittedName>
</protein>
<evidence type="ECO:0000256" key="2">
    <source>
        <dbReference type="ARBA" id="ARBA00007193"/>
    </source>
</evidence>
<keyword evidence="4 12" id="KW-0894">Sodium channel</keyword>
<keyword evidence="8 12" id="KW-0406">Ion transport</keyword>
<feature type="region of interest" description="Disordered" evidence="13">
    <location>
        <begin position="68"/>
        <end position="104"/>
    </location>
</feature>
<evidence type="ECO:0000256" key="7">
    <source>
        <dbReference type="ARBA" id="ARBA00023053"/>
    </source>
</evidence>
<keyword evidence="3 12" id="KW-0813">Transport</keyword>
<keyword evidence="11 12" id="KW-0407">Ion channel</keyword>
<evidence type="ECO:0000256" key="12">
    <source>
        <dbReference type="RuleBase" id="RU000679"/>
    </source>
</evidence>
<keyword evidence="7" id="KW-0915">Sodium</keyword>
<comment type="caution">
    <text evidence="14">The sequence shown here is derived from an EMBL/GenBank/DDBJ whole genome shotgun (WGS) entry which is preliminary data.</text>
</comment>
<evidence type="ECO:0000256" key="9">
    <source>
        <dbReference type="ARBA" id="ARBA00023136"/>
    </source>
</evidence>
<evidence type="ECO:0000256" key="6">
    <source>
        <dbReference type="ARBA" id="ARBA00022989"/>
    </source>
</evidence>
<dbReference type="Proteomes" id="UP001378592">
    <property type="component" value="Unassembled WGS sequence"/>
</dbReference>
<dbReference type="GO" id="GO:0005272">
    <property type="term" value="F:sodium channel activity"/>
    <property type="evidence" value="ECO:0007669"/>
    <property type="project" value="UniProtKB-KW"/>
</dbReference>
<reference evidence="14 15" key="1">
    <citation type="submission" date="2024-03" db="EMBL/GenBank/DDBJ databases">
        <title>The genome assembly and annotation of the cricket Gryllus longicercus Weissman &amp; Gray.</title>
        <authorList>
            <person name="Szrajer S."/>
            <person name="Gray D."/>
            <person name="Ylla G."/>
        </authorList>
    </citation>
    <scope>NUCLEOTIDE SEQUENCE [LARGE SCALE GENOMIC DNA]</scope>
    <source>
        <strain evidence="14">DAG 2021-001</strain>
        <tissue evidence="14">Whole body minus gut</tissue>
    </source>
</reference>
<keyword evidence="10 12" id="KW-0739">Sodium transport</keyword>
<evidence type="ECO:0000256" key="13">
    <source>
        <dbReference type="SAM" id="MobiDB-lite"/>
    </source>
</evidence>
<dbReference type="Gene3D" id="1.10.287.820">
    <property type="entry name" value="Acid-sensing ion channel domain"/>
    <property type="match status" value="1"/>
</dbReference>
<keyword evidence="5 12" id="KW-0812">Transmembrane</keyword>
<evidence type="ECO:0000256" key="5">
    <source>
        <dbReference type="ARBA" id="ARBA00022692"/>
    </source>
</evidence>
<organism evidence="14 15">
    <name type="scientific">Gryllus longicercus</name>
    <dbReference type="NCBI Taxonomy" id="2509291"/>
    <lineage>
        <taxon>Eukaryota</taxon>
        <taxon>Metazoa</taxon>
        <taxon>Ecdysozoa</taxon>
        <taxon>Arthropoda</taxon>
        <taxon>Hexapoda</taxon>
        <taxon>Insecta</taxon>
        <taxon>Pterygota</taxon>
        <taxon>Neoptera</taxon>
        <taxon>Polyneoptera</taxon>
        <taxon>Orthoptera</taxon>
        <taxon>Ensifera</taxon>
        <taxon>Gryllidea</taxon>
        <taxon>Grylloidea</taxon>
        <taxon>Gryllidae</taxon>
        <taxon>Gryllinae</taxon>
        <taxon>Gryllus</taxon>
    </lineage>
</organism>
<dbReference type="AlphaFoldDB" id="A0AAN9V1W4"/>
<dbReference type="InterPro" id="IPR001873">
    <property type="entry name" value="ENaC"/>
</dbReference>
<keyword evidence="9" id="KW-0472">Membrane</keyword>
<comment type="similarity">
    <text evidence="2 12">Belongs to the amiloride-sensitive sodium channel (TC 1.A.6) family.</text>
</comment>
<evidence type="ECO:0000313" key="14">
    <source>
        <dbReference type="EMBL" id="KAK7790082.1"/>
    </source>
</evidence>